<evidence type="ECO:0000256" key="1">
    <source>
        <dbReference type="SAM" id="MobiDB-lite"/>
    </source>
</evidence>
<dbReference type="Proteomes" id="UP000801428">
    <property type="component" value="Unassembled WGS sequence"/>
</dbReference>
<dbReference type="OrthoDB" id="3798036at2759"/>
<evidence type="ECO:0000313" key="3">
    <source>
        <dbReference type="Proteomes" id="UP000801428"/>
    </source>
</evidence>
<dbReference type="EMBL" id="SWKU01000003">
    <property type="protein sequence ID" value="KAF3008782.1"/>
    <property type="molecule type" value="Genomic_DNA"/>
</dbReference>
<feature type="region of interest" description="Disordered" evidence="1">
    <location>
        <begin position="97"/>
        <end position="137"/>
    </location>
</feature>
<feature type="compositionally biased region" description="Polar residues" evidence="1">
    <location>
        <begin position="99"/>
        <end position="116"/>
    </location>
</feature>
<dbReference type="AlphaFoldDB" id="A0A9P4TMC7"/>
<protein>
    <submittedName>
        <fullName evidence="2">Uncharacterized protein</fullName>
    </submittedName>
</protein>
<organism evidence="2 3">
    <name type="scientific">Curvularia kusanoi</name>
    <name type="common">Cochliobolus kusanoi</name>
    <dbReference type="NCBI Taxonomy" id="90978"/>
    <lineage>
        <taxon>Eukaryota</taxon>
        <taxon>Fungi</taxon>
        <taxon>Dikarya</taxon>
        <taxon>Ascomycota</taxon>
        <taxon>Pezizomycotina</taxon>
        <taxon>Dothideomycetes</taxon>
        <taxon>Pleosporomycetidae</taxon>
        <taxon>Pleosporales</taxon>
        <taxon>Pleosporineae</taxon>
        <taxon>Pleosporaceae</taxon>
        <taxon>Curvularia</taxon>
    </lineage>
</organism>
<evidence type="ECO:0000313" key="2">
    <source>
        <dbReference type="EMBL" id="KAF3008782.1"/>
    </source>
</evidence>
<reference evidence="2" key="1">
    <citation type="submission" date="2019-04" db="EMBL/GenBank/DDBJ databases">
        <title>Sequencing of skin fungus with MAO and IRED activity.</title>
        <authorList>
            <person name="Marsaioli A.J."/>
            <person name="Bonatto J.M.C."/>
            <person name="Reis Junior O."/>
        </authorList>
    </citation>
    <scope>NUCLEOTIDE SEQUENCE</scope>
    <source>
        <strain evidence="2">30M1</strain>
    </source>
</reference>
<sequence>MSSTASTQKRQSILSSFVAQAKAHHEGMNQAYAAYYGSFTPTASPAPSAPASLETSRNNSVVAGMAEAPKGKTNASKLWTALKHHHEEMNAAYSAFYSPGSSRATSPRASVSSTPRASVEEPRQPTEPKQPTNLSKHWKQLKTKVVEHHRSVNQAYRAAYGLGY</sequence>
<name>A0A9P4TMC7_CURKU</name>
<comment type="caution">
    <text evidence="2">The sequence shown here is derived from an EMBL/GenBank/DDBJ whole genome shotgun (WGS) entry which is preliminary data.</text>
</comment>
<proteinExistence type="predicted"/>
<keyword evidence="3" id="KW-1185">Reference proteome</keyword>
<gene>
    <name evidence="2" type="ORF">E8E13_010409</name>
</gene>
<accession>A0A9P4TMC7</accession>